<proteinExistence type="predicted"/>
<evidence type="ECO:0000313" key="1">
    <source>
        <dbReference type="EMBL" id="CAB5219167.1"/>
    </source>
</evidence>
<reference evidence="1" key="1">
    <citation type="submission" date="2020-05" db="EMBL/GenBank/DDBJ databases">
        <authorList>
            <person name="Chiriac C."/>
            <person name="Salcher M."/>
            <person name="Ghai R."/>
            <person name="Kavagutti S V."/>
        </authorList>
    </citation>
    <scope>NUCLEOTIDE SEQUENCE</scope>
</reference>
<organism evidence="1">
    <name type="scientific">uncultured Caudovirales phage</name>
    <dbReference type="NCBI Taxonomy" id="2100421"/>
    <lineage>
        <taxon>Viruses</taxon>
        <taxon>Duplodnaviria</taxon>
        <taxon>Heunggongvirae</taxon>
        <taxon>Uroviricota</taxon>
        <taxon>Caudoviricetes</taxon>
        <taxon>Peduoviridae</taxon>
        <taxon>Maltschvirus</taxon>
        <taxon>Maltschvirus maltsch</taxon>
    </lineage>
</organism>
<protein>
    <submittedName>
        <fullName evidence="1">Uncharacterized protein</fullName>
    </submittedName>
</protein>
<sequence length="128" mass="14590">MTIAYTTHLIRYAMDEKNDCTVRALATATGMAYDKAHEVLKEHGRRARTGVRITPLSNAYKAVMGVEQVKMTGRPTLHRFVQDHTTGTLIVRLSNHVFVLKDGVQYDMQKNGERRRVLGYWLVPNPHP</sequence>
<gene>
    <name evidence="1" type="ORF">UFOVP229_35</name>
</gene>
<accession>A0A6J7WN22</accession>
<dbReference type="EMBL" id="LR798271">
    <property type="protein sequence ID" value="CAB5219167.1"/>
    <property type="molecule type" value="Genomic_DNA"/>
</dbReference>
<name>A0A6J7WN22_9CAUD</name>